<dbReference type="Pfam" id="PF13344">
    <property type="entry name" value="Hydrolase_6"/>
    <property type="match status" value="1"/>
</dbReference>
<dbReference type="PANTHER" id="PTHR19288">
    <property type="entry name" value="4-NITROPHENYLPHOSPHATASE-RELATED"/>
    <property type="match status" value="1"/>
</dbReference>
<dbReference type="PANTHER" id="PTHR19288:SF46">
    <property type="entry name" value="HALOACID DEHALOGENASE-LIKE HYDROLASE DOMAIN-CONTAINING PROTEIN 2"/>
    <property type="match status" value="1"/>
</dbReference>
<gene>
    <name evidence="9" type="ORF">FOA43_000598</name>
</gene>
<dbReference type="Pfam" id="PF13242">
    <property type="entry name" value="Hydrolase_like"/>
    <property type="match status" value="1"/>
</dbReference>
<keyword evidence="1 5" id="KW-0378">Hydrolase</keyword>
<dbReference type="GO" id="GO:0004035">
    <property type="term" value="F:alkaline phosphatase activity"/>
    <property type="evidence" value="ECO:0007669"/>
    <property type="project" value="TreeGrafter"/>
</dbReference>
<keyword evidence="8" id="KW-0479">Metal-binding</keyword>
<reference evidence="9" key="1">
    <citation type="submission" date="2020-10" db="EMBL/GenBank/DDBJ databases">
        <authorList>
            <person name="Roach M.J.R."/>
        </authorList>
    </citation>
    <scope>NUCLEOTIDE SEQUENCE</scope>
    <source>
        <strain evidence="9">CBS 1945</strain>
    </source>
</reference>
<dbReference type="InterPro" id="IPR036412">
    <property type="entry name" value="HAD-like_sf"/>
</dbReference>
<name>A0A875S073_EENNA</name>
<feature type="binding site" evidence="8">
    <location>
        <position position="26"/>
    </location>
    <ligand>
        <name>Mg(2+)</name>
        <dbReference type="ChEBI" id="CHEBI:18420"/>
    </ligand>
</feature>
<evidence type="ECO:0000256" key="1">
    <source>
        <dbReference type="ARBA" id="ARBA00022801"/>
    </source>
</evidence>
<evidence type="ECO:0000256" key="5">
    <source>
        <dbReference type="PIRNR" id="PIRNR000915"/>
    </source>
</evidence>
<dbReference type="AlphaFoldDB" id="A0A875S073"/>
<evidence type="ECO:0000256" key="3">
    <source>
        <dbReference type="ARBA" id="ARBA00066659"/>
    </source>
</evidence>
<dbReference type="SUPFAM" id="SSF56784">
    <property type="entry name" value="HAD-like"/>
    <property type="match status" value="1"/>
</dbReference>
<dbReference type="OrthoDB" id="413953at2759"/>
<dbReference type="EC" id="3.1.3.41" evidence="3 5"/>
<dbReference type="NCBIfam" id="TIGR01452">
    <property type="entry name" value="PGP_euk"/>
    <property type="match status" value="1"/>
</dbReference>
<feature type="active site" description="Proton donor" evidence="6">
    <location>
        <position position="26"/>
    </location>
</feature>
<dbReference type="GO" id="GO:0005737">
    <property type="term" value="C:cytoplasm"/>
    <property type="evidence" value="ECO:0007669"/>
    <property type="project" value="TreeGrafter"/>
</dbReference>
<dbReference type="GeneID" id="62193999"/>
<evidence type="ECO:0000313" key="9">
    <source>
        <dbReference type="EMBL" id="QPG73289.1"/>
    </source>
</evidence>
<feature type="active site" description="Nucleophile" evidence="6">
    <location>
        <position position="24"/>
    </location>
</feature>
<comment type="cofactor">
    <cofactor evidence="8">
        <name>Mg(2+)</name>
        <dbReference type="ChEBI" id="CHEBI:18420"/>
    </cofactor>
    <text evidence="8">Divalent metal ions. Mg(2+) is the most effective.</text>
</comment>
<dbReference type="InterPro" id="IPR023214">
    <property type="entry name" value="HAD_sf"/>
</dbReference>
<dbReference type="GO" id="GO:0008967">
    <property type="term" value="F:phosphoglycolate phosphatase activity"/>
    <property type="evidence" value="ECO:0007669"/>
    <property type="project" value="TreeGrafter"/>
</dbReference>
<dbReference type="NCBIfam" id="TIGR01460">
    <property type="entry name" value="HAD-SF-IIA"/>
    <property type="match status" value="1"/>
</dbReference>
<keyword evidence="10" id="KW-1185">Reference proteome</keyword>
<dbReference type="RefSeq" id="XP_038776854.1">
    <property type="nucleotide sequence ID" value="XM_038920926.1"/>
</dbReference>
<dbReference type="EMBL" id="CP064812">
    <property type="protein sequence ID" value="QPG73289.1"/>
    <property type="molecule type" value="Genomic_DNA"/>
</dbReference>
<organism evidence="9 10">
    <name type="scientific">Eeniella nana</name>
    <name type="common">Yeast</name>
    <name type="synonym">Brettanomyces nanus</name>
    <dbReference type="NCBI Taxonomy" id="13502"/>
    <lineage>
        <taxon>Eukaryota</taxon>
        <taxon>Fungi</taxon>
        <taxon>Dikarya</taxon>
        <taxon>Ascomycota</taxon>
        <taxon>Saccharomycotina</taxon>
        <taxon>Pichiomycetes</taxon>
        <taxon>Pichiales</taxon>
        <taxon>Pichiaceae</taxon>
        <taxon>Brettanomyces</taxon>
    </lineage>
</organism>
<dbReference type="InterPro" id="IPR006349">
    <property type="entry name" value="PGP_euk"/>
</dbReference>
<feature type="binding site" evidence="8">
    <location>
        <position position="24"/>
    </location>
    <ligand>
        <name>Mg(2+)</name>
        <dbReference type="ChEBI" id="CHEBI:18420"/>
    </ligand>
</feature>
<keyword evidence="8" id="KW-0460">Magnesium</keyword>
<comment type="catalytic activity">
    <reaction evidence="2 5">
        <text>4-nitrophenyl phosphate + H2O = 4-nitrophenol + phosphate + H(+)</text>
        <dbReference type="Rhea" id="RHEA:21664"/>
        <dbReference type="ChEBI" id="CHEBI:15377"/>
        <dbReference type="ChEBI" id="CHEBI:15378"/>
        <dbReference type="ChEBI" id="CHEBI:43474"/>
        <dbReference type="ChEBI" id="CHEBI:57917"/>
        <dbReference type="ChEBI" id="CHEBI:61146"/>
        <dbReference type="EC" id="3.1.3.41"/>
    </reaction>
</comment>
<dbReference type="FunFam" id="3.40.50.1000:FF:000039">
    <property type="entry name" value="Phosphoglycolate phosphatase"/>
    <property type="match status" value="1"/>
</dbReference>
<feature type="binding site" evidence="8">
    <location>
        <position position="248"/>
    </location>
    <ligand>
        <name>Mg(2+)</name>
        <dbReference type="ChEBI" id="CHEBI:18420"/>
    </ligand>
</feature>
<dbReference type="Proteomes" id="UP000662931">
    <property type="component" value="Chromosome 1"/>
</dbReference>
<dbReference type="KEGG" id="bnn:FOA43_000598"/>
<evidence type="ECO:0000256" key="2">
    <source>
        <dbReference type="ARBA" id="ARBA00050247"/>
    </source>
</evidence>
<evidence type="ECO:0000256" key="4">
    <source>
        <dbReference type="ARBA" id="ARBA00069197"/>
    </source>
</evidence>
<evidence type="ECO:0000313" key="10">
    <source>
        <dbReference type="Proteomes" id="UP000662931"/>
    </source>
</evidence>
<proteinExistence type="predicted"/>
<dbReference type="PIRSF" id="PIRSF000915">
    <property type="entry name" value="PGP-type_phosphatase"/>
    <property type="match status" value="1"/>
</dbReference>
<evidence type="ECO:0000256" key="6">
    <source>
        <dbReference type="PIRSR" id="PIRSR000915-1"/>
    </source>
</evidence>
<dbReference type="GO" id="GO:0046872">
    <property type="term" value="F:metal ion binding"/>
    <property type="evidence" value="ECO:0007669"/>
    <property type="project" value="UniProtKB-KW"/>
</dbReference>
<accession>A0A875S073</accession>
<evidence type="ECO:0000256" key="7">
    <source>
        <dbReference type="PIRSR" id="PIRSR000915-2"/>
    </source>
</evidence>
<evidence type="ECO:0000256" key="8">
    <source>
        <dbReference type="PIRSR" id="PIRSR000915-3"/>
    </source>
</evidence>
<sequence length="301" mass="33014">MSTKITGKQQVEDLLNKYDNFLFDCDGVIWLDNALLPYVIETLQMLRSHGKQLIFVTNNSTKSRDDYVDKFAKFGLTILKKEVFGSAYASAIYAKNIIKLPTEKKIWIMGGKGLEVEFNEAGYQTLGGSSMPELDKELDLSDSNDPINKIDPAVGAVVVGLDTHMNYHRLAVTLQYLRNPEVVYIATNIDATYPANGIILPGAGSVVDSASSCSQRTPVSCGKPSKGMMDAIVEAHGIDKSRSIMVGDRLNTDMKFGSSNGLDTLLVLTGIETEEAMRALDQSSQPTYYAAKLGDLFELHH</sequence>
<protein>
    <recommendedName>
        <fullName evidence="4 5">4-nitrophenylphosphatase</fullName>
        <shortName evidence="5">PNPPase</shortName>
        <ecNumber evidence="3 5">3.1.3.41</ecNumber>
    </recommendedName>
</protein>
<dbReference type="Gene3D" id="3.40.50.1000">
    <property type="entry name" value="HAD superfamily/HAD-like"/>
    <property type="match status" value="2"/>
</dbReference>
<dbReference type="InterPro" id="IPR006357">
    <property type="entry name" value="HAD-SF_hydro_IIA"/>
</dbReference>
<feature type="binding site" evidence="7">
    <location>
        <position position="223"/>
    </location>
    <ligand>
        <name>substrate</name>
    </ligand>
</feature>